<dbReference type="InterPro" id="IPR005123">
    <property type="entry name" value="Oxoglu/Fe-dep_dioxygenase_dom"/>
</dbReference>
<dbReference type="InterPro" id="IPR044861">
    <property type="entry name" value="IPNS-like_FE2OG_OXY"/>
</dbReference>
<dbReference type="Pfam" id="PF14226">
    <property type="entry name" value="DIOX_N"/>
    <property type="match status" value="1"/>
</dbReference>
<dbReference type="PROSITE" id="PS51471">
    <property type="entry name" value="FE2OG_OXY"/>
    <property type="match status" value="1"/>
</dbReference>
<dbReference type="Gene3D" id="2.60.120.330">
    <property type="entry name" value="B-lactam Antibiotic, Isopenicillin N Synthase, Chain"/>
    <property type="match status" value="1"/>
</dbReference>
<dbReference type="InterPro" id="IPR026992">
    <property type="entry name" value="DIOX_N"/>
</dbReference>
<dbReference type="GO" id="GO:0044283">
    <property type="term" value="P:small molecule biosynthetic process"/>
    <property type="evidence" value="ECO:0007669"/>
    <property type="project" value="UniProtKB-ARBA"/>
</dbReference>
<organism evidence="4 5">
    <name type="scientific">Colletotrichum musicola</name>
    <dbReference type="NCBI Taxonomy" id="2175873"/>
    <lineage>
        <taxon>Eukaryota</taxon>
        <taxon>Fungi</taxon>
        <taxon>Dikarya</taxon>
        <taxon>Ascomycota</taxon>
        <taxon>Pezizomycotina</taxon>
        <taxon>Sordariomycetes</taxon>
        <taxon>Hypocreomycetidae</taxon>
        <taxon>Glomerellales</taxon>
        <taxon>Glomerellaceae</taxon>
        <taxon>Colletotrichum</taxon>
        <taxon>Colletotrichum orchidearum species complex</taxon>
    </lineage>
</organism>
<dbReference type="Pfam" id="PF03171">
    <property type="entry name" value="2OG-FeII_Oxy"/>
    <property type="match status" value="1"/>
</dbReference>
<dbReference type="GO" id="GO:0016491">
    <property type="term" value="F:oxidoreductase activity"/>
    <property type="evidence" value="ECO:0007669"/>
    <property type="project" value="UniProtKB-KW"/>
</dbReference>
<proteinExistence type="inferred from homology"/>
<dbReference type="SUPFAM" id="SSF51197">
    <property type="entry name" value="Clavaminate synthase-like"/>
    <property type="match status" value="1"/>
</dbReference>
<keyword evidence="2" id="KW-0560">Oxidoreductase</keyword>
<sequence>GGVESFLAVEGVLRVPIPSRRDPRLQLPLPVTRRNQILTTPLLHIIQTTRIMGISTEVPQTVEWAGKRVPIYPMETVDFGRVLSQEPAELETLLRVCQQSGFFYLDLDSLDGQRFLEDQQQTLKLMHRYFDHPIEEKNELGLVTAHLGYEPVGSRTGGLPNTRDGYEMFKVSRDEIQRRDPKFPVILQNDTDKKVLRNAISGSNIVTKALLSGLSSAMGLAGAARFENAHRNDRPSTSTLAMMHYVPSDPTKDTQIGHQKHTDISSLTLLFAEEWGLQIRPPGTKEFGFVAPKPGHAIVNVGDSLRFASGHTFMSCIHRVVPFRPDEHRYSIAYFLRAENDTMFTDSEGRYVTAGQWHDEKFFLFKATPDVQALAPPSMLYGGMSADEEWTPYAQEKARANVEEAQKEPLVKEAMVKAH</sequence>
<feature type="domain" description="Fe2OG dioxygenase" evidence="3">
    <location>
        <begin position="235"/>
        <end position="338"/>
    </location>
</feature>
<name>A0A8H6JDP2_9PEZI</name>
<dbReference type="InterPro" id="IPR027443">
    <property type="entry name" value="IPNS-like_sf"/>
</dbReference>
<evidence type="ECO:0000313" key="4">
    <source>
        <dbReference type="EMBL" id="KAF6811165.1"/>
    </source>
</evidence>
<reference evidence="4" key="1">
    <citation type="journal article" date="2020" name="Phytopathology">
        <title>Genome Sequence Resources of Colletotrichum truncatum, C. plurivorum, C. musicola, and C. sojae: Four Species Pathogenic to Soybean (Glycine max).</title>
        <authorList>
            <person name="Rogerio F."/>
            <person name="Boufleur T.R."/>
            <person name="Ciampi-Guillardi M."/>
            <person name="Sukno S.A."/>
            <person name="Thon M.R."/>
            <person name="Massola Junior N.S."/>
            <person name="Baroncelli R."/>
        </authorList>
    </citation>
    <scope>NUCLEOTIDE SEQUENCE</scope>
    <source>
        <strain evidence="4">LFN0074</strain>
    </source>
</reference>
<dbReference type="Proteomes" id="UP000639643">
    <property type="component" value="Unassembled WGS sequence"/>
</dbReference>
<comment type="caution">
    <text evidence="4">The sequence shown here is derived from an EMBL/GenBank/DDBJ whole genome shotgun (WGS) entry which is preliminary data.</text>
</comment>
<protein>
    <submittedName>
        <fullName evidence="4">2og-fe oxygenase family protein</fullName>
    </submittedName>
</protein>
<dbReference type="InterPro" id="IPR050231">
    <property type="entry name" value="Iron_ascorbate_oxido_reductase"/>
</dbReference>
<evidence type="ECO:0000259" key="3">
    <source>
        <dbReference type="PROSITE" id="PS51471"/>
    </source>
</evidence>
<evidence type="ECO:0000256" key="2">
    <source>
        <dbReference type="RuleBase" id="RU003682"/>
    </source>
</evidence>
<feature type="non-terminal residue" evidence="4">
    <location>
        <position position="1"/>
    </location>
</feature>
<keyword evidence="2" id="KW-0479">Metal-binding</keyword>
<accession>A0A8H6JDP2</accession>
<evidence type="ECO:0000313" key="5">
    <source>
        <dbReference type="Proteomes" id="UP000639643"/>
    </source>
</evidence>
<gene>
    <name evidence="4" type="ORF">CMUS01_13314</name>
</gene>
<dbReference type="PANTHER" id="PTHR47990">
    <property type="entry name" value="2-OXOGLUTARATE (2OG) AND FE(II)-DEPENDENT OXYGENASE SUPERFAMILY PROTEIN-RELATED"/>
    <property type="match status" value="1"/>
</dbReference>
<dbReference type="AlphaFoldDB" id="A0A8H6JDP2"/>
<comment type="similarity">
    <text evidence="1 2">Belongs to the iron/ascorbate-dependent oxidoreductase family.</text>
</comment>
<evidence type="ECO:0000256" key="1">
    <source>
        <dbReference type="ARBA" id="ARBA00008056"/>
    </source>
</evidence>
<dbReference type="GO" id="GO:0046872">
    <property type="term" value="F:metal ion binding"/>
    <property type="evidence" value="ECO:0007669"/>
    <property type="project" value="UniProtKB-KW"/>
</dbReference>
<dbReference type="OrthoDB" id="288590at2759"/>
<keyword evidence="5" id="KW-1185">Reference proteome</keyword>
<keyword evidence="2" id="KW-0408">Iron</keyword>
<dbReference type="EMBL" id="WIGM01000826">
    <property type="protein sequence ID" value="KAF6811165.1"/>
    <property type="molecule type" value="Genomic_DNA"/>
</dbReference>